<gene>
    <name evidence="1" type="ORF">METZ01_LOCUS208019</name>
</gene>
<organism evidence="1">
    <name type="scientific">marine metagenome</name>
    <dbReference type="NCBI Taxonomy" id="408172"/>
    <lineage>
        <taxon>unclassified sequences</taxon>
        <taxon>metagenomes</taxon>
        <taxon>ecological metagenomes</taxon>
    </lineage>
</organism>
<evidence type="ECO:0008006" key="2">
    <source>
        <dbReference type="Google" id="ProtNLM"/>
    </source>
</evidence>
<dbReference type="EMBL" id="UINC01046757">
    <property type="protein sequence ID" value="SVB55165.1"/>
    <property type="molecule type" value="Genomic_DNA"/>
</dbReference>
<name>A0A382EXE3_9ZZZZ</name>
<protein>
    <recommendedName>
        <fullName evidence="2">Methyltransferase domain-containing protein</fullName>
    </recommendedName>
</protein>
<dbReference type="SUPFAM" id="SSF53335">
    <property type="entry name" value="S-adenosyl-L-methionine-dependent methyltransferases"/>
    <property type="match status" value="1"/>
</dbReference>
<dbReference type="InterPro" id="IPR029063">
    <property type="entry name" value="SAM-dependent_MTases_sf"/>
</dbReference>
<feature type="non-terminal residue" evidence="1">
    <location>
        <position position="89"/>
    </location>
</feature>
<reference evidence="1" key="1">
    <citation type="submission" date="2018-05" db="EMBL/GenBank/DDBJ databases">
        <authorList>
            <person name="Lanie J.A."/>
            <person name="Ng W.-L."/>
            <person name="Kazmierczak K.M."/>
            <person name="Andrzejewski T.M."/>
            <person name="Davidsen T.M."/>
            <person name="Wayne K.J."/>
            <person name="Tettelin H."/>
            <person name="Glass J.I."/>
            <person name="Rusch D."/>
            <person name="Podicherti R."/>
            <person name="Tsui H.-C.T."/>
            <person name="Winkler M.E."/>
        </authorList>
    </citation>
    <scope>NUCLEOTIDE SEQUENCE</scope>
</reference>
<accession>A0A382EXE3</accession>
<sequence length="89" mass="10053">MSLFSRLETFAYKHVFVPRQGKHTFDFIGDLYSKGEKVIDFGSGIGTNSKLFSPGDYIGLEINKSRVAESIRAFPDYNFQAIPLINTEN</sequence>
<dbReference type="AlphaFoldDB" id="A0A382EXE3"/>
<evidence type="ECO:0000313" key="1">
    <source>
        <dbReference type="EMBL" id="SVB55165.1"/>
    </source>
</evidence>
<proteinExistence type="predicted"/>